<dbReference type="InterPro" id="IPR000905">
    <property type="entry name" value="Gcp-like_dom"/>
</dbReference>
<keyword evidence="3" id="KW-0819">tRNA processing</keyword>
<evidence type="ECO:0000256" key="5">
    <source>
        <dbReference type="ARBA" id="ARBA00023004"/>
    </source>
</evidence>
<keyword evidence="2" id="KW-0808">Transferase</keyword>
<dbReference type="PANTHER" id="PTHR11735:SF6">
    <property type="entry name" value="TRNA N6-ADENOSINE THREONYLCARBAMOYLTRANSFERASE, MITOCHONDRIAL"/>
    <property type="match status" value="1"/>
</dbReference>
<organism evidence="9 10">
    <name type="scientific">Candidatus Scybalenecus merdavium</name>
    <dbReference type="NCBI Taxonomy" id="2840939"/>
    <lineage>
        <taxon>Bacteria</taxon>
        <taxon>Bacillati</taxon>
        <taxon>Bacillota</taxon>
        <taxon>Clostridia</taxon>
        <taxon>Eubacteriales</taxon>
        <taxon>Oscillospiraceae</taxon>
        <taxon>Oscillospiraceae incertae sedis</taxon>
        <taxon>Candidatus Scybalenecus</taxon>
    </lineage>
</organism>
<evidence type="ECO:0000256" key="1">
    <source>
        <dbReference type="ARBA" id="ARBA00012156"/>
    </source>
</evidence>
<evidence type="ECO:0000256" key="3">
    <source>
        <dbReference type="ARBA" id="ARBA00022694"/>
    </source>
</evidence>
<keyword evidence="4" id="KW-0479">Metal-binding</keyword>
<protein>
    <recommendedName>
        <fullName evidence="1">N(6)-L-threonylcarbamoyladenine synthase</fullName>
        <ecNumber evidence="1">2.3.1.234</ecNumber>
    </recommendedName>
</protein>
<evidence type="ECO:0000256" key="4">
    <source>
        <dbReference type="ARBA" id="ARBA00022723"/>
    </source>
</evidence>
<dbReference type="InterPro" id="IPR043129">
    <property type="entry name" value="ATPase_NBD"/>
</dbReference>
<comment type="catalytic activity">
    <reaction evidence="7">
        <text>L-threonylcarbamoyladenylate + adenosine(37) in tRNA = N(6)-L-threonylcarbamoyladenosine(37) in tRNA + AMP + H(+)</text>
        <dbReference type="Rhea" id="RHEA:37059"/>
        <dbReference type="Rhea" id="RHEA-COMP:10162"/>
        <dbReference type="Rhea" id="RHEA-COMP:10163"/>
        <dbReference type="ChEBI" id="CHEBI:15378"/>
        <dbReference type="ChEBI" id="CHEBI:73682"/>
        <dbReference type="ChEBI" id="CHEBI:74411"/>
        <dbReference type="ChEBI" id="CHEBI:74418"/>
        <dbReference type="ChEBI" id="CHEBI:456215"/>
        <dbReference type="EC" id="2.3.1.234"/>
    </reaction>
</comment>
<evidence type="ECO:0000313" key="9">
    <source>
        <dbReference type="EMBL" id="HIU69507.1"/>
    </source>
</evidence>
<evidence type="ECO:0000256" key="7">
    <source>
        <dbReference type="ARBA" id="ARBA00048117"/>
    </source>
</evidence>
<evidence type="ECO:0000259" key="8">
    <source>
        <dbReference type="Pfam" id="PF00814"/>
    </source>
</evidence>
<proteinExistence type="predicted"/>
<sequence>MYLGIDTSNYTTSLALFDGQSVVQRKKLLTVAPGARGLRQSEALFQHTQNLPELFAQLPLQEELLGVGVSTRPRSVEGSYMPCFLAGVSAAGAAAAAARCPLYETSHQAGHVLAALYSCGRLDLVHKKFLAFHVSGGTTDALLVEPDPDNVIQITEAAASTDLKAGQLIDRIGVRLGFGFPCGQALDDLAVQSTASFKIKPSMAGVNCSLSGVENKAVKMIEQGAAPCDVARFVIEYIQATLDAMLQKLLPVAGCSDIVFAGGVMCNSIISAYFKEKYGALFARSQFSCDNAAGTAVYAYLKSGV</sequence>
<feature type="domain" description="Gcp-like" evidence="8">
    <location>
        <begin position="82"/>
        <end position="295"/>
    </location>
</feature>
<dbReference type="Gene3D" id="3.30.420.40">
    <property type="match status" value="2"/>
</dbReference>
<name>A0A9D1MVU4_9FIRM</name>
<dbReference type="EC" id="2.3.1.234" evidence="1"/>
<evidence type="ECO:0000256" key="2">
    <source>
        <dbReference type="ARBA" id="ARBA00022679"/>
    </source>
</evidence>
<dbReference type="EMBL" id="DVNM01000032">
    <property type="protein sequence ID" value="HIU69507.1"/>
    <property type="molecule type" value="Genomic_DNA"/>
</dbReference>
<dbReference type="GO" id="GO:0061711">
    <property type="term" value="F:tRNA N(6)-L-threonylcarbamoyladenine synthase activity"/>
    <property type="evidence" value="ECO:0007669"/>
    <property type="project" value="UniProtKB-EC"/>
</dbReference>
<accession>A0A9D1MVU4</accession>
<dbReference type="GO" id="GO:0046872">
    <property type="term" value="F:metal ion binding"/>
    <property type="evidence" value="ECO:0007669"/>
    <property type="project" value="UniProtKB-KW"/>
</dbReference>
<reference evidence="9" key="2">
    <citation type="journal article" date="2021" name="PeerJ">
        <title>Extensive microbial diversity within the chicken gut microbiome revealed by metagenomics and culture.</title>
        <authorList>
            <person name="Gilroy R."/>
            <person name="Ravi A."/>
            <person name="Getino M."/>
            <person name="Pursley I."/>
            <person name="Horton D.L."/>
            <person name="Alikhan N.F."/>
            <person name="Baker D."/>
            <person name="Gharbi K."/>
            <person name="Hall N."/>
            <person name="Watson M."/>
            <person name="Adriaenssens E.M."/>
            <person name="Foster-Nyarko E."/>
            <person name="Jarju S."/>
            <person name="Secka A."/>
            <person name="Antonio M."/>
            <person name="Oren A."/>
            <person name="Chaudhuri R.R."/>
            <person name="La Ragione R."/>
            <person name="Hildebrand F."/>
            <person name="Pallen M.J."/>
        </authorList>
    </citation>
    <scope>NUCLEOTIDE SEQUENCE</scope>
    <source>
        <strain evidence="9">CHK176-6737</strain>
    </source>
</reference>
<evidence type="ECO:0000256" key="6">
    <source>
        <dbReference type="ARBA" id="ARBA00023315"/>
    </source>
</evidence>
<dbReference type="Proteomes" id="UP000824125">
    <property type="component" value="Unassembled WGS sequence"/>
</dbReference>
<dbReference type="InterPro" id="IPR017861">
    <property type="entry name" value="KAE1/TsaD"/>
</dbReference>
<dbReference type="GO" id="GO:0008033">
    <property type="term" value="P:tRNA processing"/>
    <property type="evidence" value="ECO:0007669"/>
    <property type="project" value="UniProtKB-KW"/>
</dbReference>
<keyword evidence="6" id="KW-0012">Acyltransferase</keyword>
<dbReference type="Pfam" id="PF00814">
    <property type="entry name" value="TsaD"/>
    <property type="match status" value="1"/>
</dbReference>
<dbReference type="SUPFAM" id="SSF53067">
    <property type="entry name" value="Actin-like ATPase domain"/>
    <property type="match status" value="1"/>
</dbReference>
<keyword evidence="5" id="KW-0408">Iron</keyword>
<reference evidence="9" key="1">
    <citation type="submission" date="2020-10" db="EMBL/GenBank/DDBJ databases">
        <authorList>
            <person name="Gilroy R."/>
        </authorList>
    </citation>
    <scope>NUCLEOTIDE SEQUENCE</scope>
    <source>
        <strain evidence="9">CHK176-6737</strain>
    </source>
</reference>
<evidence type="ECO:0000313" key="10">
    <source>
        <dbReference type="Proteomes" id="UP000824125"/>
    </source>
</evidence>
<gene>
    <name evidence="9" type="ORF">IAD23_06060</name>
</gene>
<dbReference type="AlphaFoldDB" id="A0A9D1MVU4"/>
<dbReference type="PANTHER" id="PTHR11735">
    <property type="entry name" value="TRNA N6-ADENOSINE THREONYLCARBAMOYLTRANSFERASE"/>
    <property type="match status" value="1"/>
</dbReference>
<comment type="caution">
    <text evidence="9">The sequence shown here is derived from an EMBL/GenBank/DDBJ whole genome shotgun (WGS) entry which is preliminary data.</text>
</comment>
<dbReference type="PRINTS" id="PR00789">
    <property type="entry name" value="OSIALOPTASE"/>
</dbReference>